<evidence type="ECO:0000256" key="1">
    <source>
        <dbReference type="ARBA" id="ARBA00004889"/>
    </source>
</evidence>
<proteinExistence type="inferred from homology"/>
<dbReference type="KEGG" id="fli:Fleli_3265"/>
<keyword evidence="9" id="KW-1185">Reference proteome</keyword>
<dbReference type="InterPro" id="IPR004467">
    <property type="entry name" value="Or_phspho_trans_dom"/>
</dbReference>
<dbReference type="RefSeq" id="WP_014799024.1">
    <property type="nucleotide sequence ID" value="NC_018018.1"/>
</dbReference>
<feature type="binding site" evidence="6">
    <location>
        <position position="140"/>
    </location>
    <ligand>
        <name>orotate</name>
        <dbReference type="ChEBI" id="CHEBI:30839"/>
    </ligand>
</feature>
<feature type="binding site" evidence="6">
    <location>
        <position position="114"/>
    </location>
    <ligand>
        <name>5-phospho-alpha-D-ribose 1-diphosphate</name>
        <dbReference type="ChEBI" id="CHEBI:58017"/>
        <note>ligand shared between dimeric partners</note>
    </ligand>
</feature>
<evidence type="ECO:0000256" key="3">
    <source>
        <dbReference type="ARBA" id="ARBA00022676"/>
    </source>
</evidence>
<dbReference type="UniPathway" id="UPA00070">
    <property type="reaction ID" value="UER00119"/>
</dbReference>
<dbReference type="Proteomes" id="UP000006054">
    <property type="component" value="Chromosome"/>
</dbReference>
<dbReference type="EMBL" id="CP003345">
    <property type="protein sequence ID" value="AFM05595.1"/>
    <property type="molecule type" value="Genomic_DNA"/>
</dbReference>
<comment type="catalytic activity">
    <reaction evidence="6">
        <text>orotidine 5'-phosphate + diphosphate = orotate + 5-phospho-alpha-D-ribose 1-diphosphate</text>
        <dbReference type="Rhea" id="RHEA:10380"/>
        <dbReference type="ChEBI" id="CHEBI:30839"/>
        <dbReference type="ChEBI" id="CHEBI:33019"/>
        <dbReference type="ChEBI" id="CHEBI:57538"/>
        <dbReference type="ChEBI" id="CHEBI:58017"/>
        <dbReference type="EC" id="2.4.2.10"/>
    </reaction>
</comment>
<keyword evidence="3 6" id="KW-0328">Glycosyltransferase</keyword>
<dbReference type="HOGENOM" id="CLU_074878_1_1_10"/>
<comment type="subunit">
    <text evidence="6">Homodimer.</text>
</comment>
<feature type="binding site" evidence="6">
    <location>
        <position position="116"/>
    </location>
    <ligand>
        <name>5-phospho-alpha-D-ribose 1-diphosphate</name>
        <dbReference type="ChEBI" id="CHEBI:58017"/>
        <note>ligand shared between dimeric partners</note>
    </ligand>
</feature>
<comment type="function">
    <text evidence="6">Catalyzes the transfer of a ribosyl phosphate group from 5-phosphoribose 1-diphosphate to orotate, leading to the formation of orotidine monophosphate (OMP).</text>
</comment>
<keyword evidence="4 6" id="KW-0808">Transferase</keyword>
<dbReference type="InterPro" id="IPR029057">
    <property type="entry name" value="PRTase-like"/>
</dbReference>
<dbReference type="GO" id="GO:0004588">
    <property type="term" value="F:orotate phosphoribosyltransferase activity"/>
    <property type="evidence" value="ECO:0007669"/>
    <property type="project" value="UniProtKB-UniRule"/>
</dbReference>
<keyword evidence="6" id="KW-0460">Magnesium</keyword>
<dbReference type="PANTHER" id="PTHR19278">
    <property type="entry name" value="OROTATE PHOSPHORIBOSYLTRANSFERASE"/>
    <property type="match status" value="1"/>
</dbReference>
<evidence type="ECO:0000259" key="7">
    <source>
        <dbReference type="Pfam" id="PF00156"/>
    </source>
</evidence>
<dbReference type="NCBIfam" id="TIGR00336">
    <property type="entry name" value="pyrE"/>
    <property type="match status" value="1"/>
</dbReference>
<accession>I4ANR0</accession>
<dbReference type="GO" id="GO:0000287">
    <property type="term" value="F:magnesium ion binding"/>
    <property type="evidence" value="ECO:0007669"/>
    <property type="project" value="UniProtKB-UniRule"/>
</dbReference>
<dbReference type="CDD" id="cd06223">
    <property type="entry name" value="PRTases_typeI"/>
    <property type="match status" value="1"/>
</dbReference>
<protein>
    <recommendedName>
        <fullName evidence="2 6">Orotate phosphoribosyltransferase</fullName>
        <shortName evidence="6">OPRT</shortName>
        <shortName evidence="6">OPRTase</shortName>
        <ecNumber evidence="2 6">2.4.2.10</ecNumber>
    </recommendedName>
</protein>
<keyword evidence="5 6" id="KW-0665">Pyrimidine biosynthesis</keyword>
<dbReference type="PANTHER" id="PTHR19278:SF9">
    <property type="entry name" value="URIDINE 5'-MONOPHOSPHATE SYNTHASE"/>
    <property type="match status" value="1"/>
</dbReference>
<comment type="cofactor">
    <cofactor evidence="6">
        <name>Mg(2+)</name>
        <dbReference type="ChEBI" id="CHEBI:18420"/>
    </cofactor>
</comment>
<dbReference type="EC" id="2.4.2.10" evidence="2 6"/>
<reference evidence="9" key="1">
    <citation type="submission" date="2012-06" db="EMBL/GenBank/DDBJ databases">
        <title>The complete genome of Flexibacter litoralis DSM 6794.</title>
        <authorList>
            <person name="Lucas S."/>
            <person name="Copeland A."/>
            <person name="Lapidus A."/>
            <person name="Glavina del Rio T."/>
            <person name="Dalin E."/>
            <person name="Tice H."/>
            <person name="Bruce D."/>
            <person name="Goodwin L."/>
            <person name="Pitluck S."/>
            <person name="Peters L."/>
            <person name="Ovchinnikova G."/>
            <person name="Lu M."/>
            <person name="Kyrpides N."/>
            <person name="Mavromatis K."/>
            <person name="Ivanova N."/>
            <person name="Brettin T."/>
            <person name="Detter J.C."/>
            <person name="Han C."/>
            <person name="Larimer F."/>
            <person name="Land M."/>
            <person name="Hauser L."/>
            <person name="Markowitz V."/>
            <person name="Cheng J.-F."/>
            <person name="Hugenholtz P."/>
            <person name="Woyke T."/>
            <person name="Wu D."/>
            <person name="Spring S."/>
            <person name="Lang E."/>
            <person name="Kopitz M."/>
            <person name="Brambilla E."/>
            <person name="Klenk H.-P."/>
            <person name="Eisen J.A."/>
        </authorList>
    </citation>
    <scope>NUCLEOTIDE SEQUENCE [LARGE SCALE GENOMIC DNA]</scope>
    <source>
        <strain evidence="9">ATCC 23117 / DSM 6794 / NBRC 15988 / NCIMB 1366 / Sio-4</strain>
    </source>
</reference>
<dbReference type="Gene3D" id="3.40.50.2020">
    <property type="match status" value="1"/>
</dbReference>
<gene>
    <name evidence="6" type="primary">pyrE</name>
    <name evidence="8" type="ordered locus">Fleli_3265</name>
</gene>
<dbReference type="PATRIC" id="fig|880071.3.peg.3267"/>
<evidence type="ECO:0000256" key="4">
    <source>
        <dbReference type="ARBA" id="ARBA00022679"/>
    </source>
</evidence>
<comment type="similarity">
    <text evidence="6">Belongs to the purine/pyrimidine phosphoribosyltransferase family. PyrE subfamily.</text>
</comment>
<dbReference type="InterPro" id="IPR023031">
    <property type="entry name" value="OPRT"/>
</dbReference>
<dbReference type="AlphaFoldDB" id="I4ANR0"/>
<dbReference type="GO" id="GO:0019856">
    <property type="term" value="P:pyrimidine nucleobase biosynthetic process"/>
    <property type="evidence" value="ECO:0007669"/>
    <property type="project" value="TreeGrafter"/>
</dbReference>
<evidence type="ECO:0000256" key="6">
    <source>
        <dbReference type="HAMAP-Rule" id="MF_01208"/>
    </source>
</evidence>
<evidence type="ECO:0000256" key="2">
    <source>
        <dbReference type="ARBA" id="ARBA00011971"/>
    </source>
</evidence>
<dbReference type="Pfam" id="PF00156">
    <property type="entry name" value="Pribosyltran"/>
    <property type="match status" value="1"/>
</dbReference>
<dbReference type="OrthoDB" id="9802134at2"/>
<dbReference type="HAMAP" id="MF_01208">
    <property type="entry name" value="PyrE"/>
    <property type="match status" value="1"/>
</dbReference>
<dbReference type="GO" id="GO:0044205">
    <property type="term" value="P:'de novo' UMP biosynthetic process"/>
    <property type="evidence" value="ECO:0007669"/>
    <property type="project" value="UniProtKB-UniRule"/>
</dbReference>
<sequence length="226" mass="25222">MKETTPQESKTENYSSVAHQIASMLLEIEAVKLRPHEPFQWASGWNSPIYCDNRLTLSYPKVRTFITNALVEMIKKSFPDVTAIAGVATAGIPQAALVAHEMGLPMLYVRAKPKEHGTQSQIEGKLNPNDKIVLIEDLISTGQSSLAAVHVLQSTRANVIGMAAIFTYGFDRATRNFSQAAIDLKTLSDYSTLVEQAISQNYLEEEDQAILIKWRDKPESWMPKKK</sequence>
<feature type="binding site" evidence="6">
    <location>
        <position position="110"/>
    </location>
    <ligand>
        <name>5-phospho-alpha-D-ribose 1-diphosphate</name>
        <dbReference type="ChEBI" id="CHEBI:58017"/>
        <note>ligand shared between dimeric partners</note>
    </ligand>
</feature>
<feature type="binding site" description="in other chain" evidence="6">
    <location>
        <begin position="136"/>
        <end position="144"/>
    </location>
    <ligand>
        <name>5-phospho-alpha-D-ribose 1-diphosphate</name>
        <dbReference type="ChEBI" id="CHEBI:58017"/>
        <note>ligand shared between dimeric partners</note>
    </ligand>
</feature>
<comment type="caution">
    <text evidence="6">Lacks conserved residue(s) required for the propagation of feature annotation.</text>
</comment>
<evidence type="ECO:0000256" key="5">
    <source>
        <dbReference type="ARBA" id="ARBA00022975"/>
    </source>
</evidence>
<evidence type="ECO:0000313" key="8">
    <source>
        <dbReference type="EMBL" id="AFM05595.1"/>
    </source>
</evidence>
<evidence type="ECO:0000313" key="9">
    <source>
        <dbReference type="Proteomes" id="UP000006054"/>
    </source>
</evidence>
<dbReference type="SUPFAM" id="SSF53271">
    <property type="entry name" value="PRTase-like"/>
    <property type="match status" value="1"/>
</dbReference>
<organism evidence="8 9">
    <name type="scientific">Bernardetia litoralis (strain ATCC 23117 / DSM 6794 / NBRC 15988 / NCIMB 1366 / Fx l1 / Sio-4)</name>
    <name type="common">Flexibacter litoralis</name>
    <dbReference type="NCBI Taxonomy" id="880071"/>
    <lineage>
        <taxon>Bacteria</taxon>
        <taxon>Pseudomonadati</taxon>
        <taxon>Bacteroidota</taxon>
        <taxon>Cytophagia</taxon>
        <taxon>Cytophagales</taxon>
        <taxon>Bernardetiaceae</taxon>
        <taxon>Bernardetia</taxon>
    </lineage>
</organism>
<dbReference type="eggNOG" id="COG0461">
    <property type="taxonomic scope" value="Bacteria"/>
</dbReference>
<name>I4ANR0_BERLS</name>
<feature type="domain" description="Phosphoribosyltransferase" evidence="7">
    <location>
        <begin position="81"/>
        <end position="170"/>
    </location>
</feature>
<comment type="pathway">
    <text evidence="1 6">Pyrimidine metabolism; UMP biosynthesis via de novo pathway; UMP from orotate: step 1/2.</text>
</comment>
<dbReference type="STRING" id="880071.Fleli_3265"/>
<dbReference type="InterPro" id="IPR000836">
    <property type="entry name" value="PRTase_dom"/>
</dbReference>